<name>A0A812CLZ4_ACAPH</name>
<sequence length="209" mass="24331">MIKIASFAFLLSFHLPFSSNFFFITPTFLYSFSPLILLFLSLPHFLSCFSLQLFNSFSLSPSLSFLHFLFIIISLSQFLICISFSHNLHSFILCLSTPPLPPPTFFSFLLFILFSFFLLLFSFLFILIFLLSSLIFAFLCFLSIFPLLSLFCFLFFHIPLTSFFLSFFLSFLTSLPLFLFLPFFLCLSLSSFLNELQQRLPNDIPHHHS</sequence>
<proteinExistence type="predicted"/>
<keyword evidence="1" id="KW-1133">Transmembrane helix</keyword>
<accession>A0A812CLZ4</accession>
<dbReference type="Proteomes" id="UP000597762">
    <property type="component" value="Unassembled WGS sequence"/>
</dbReference>
<feature type="transmembrane region" description="Helical" evidence="1">
    <location>
        <begin position="28"/>
        <end position="51"/>
    </location>
</feature>
<protein>
    <submittedName>
        <fullName evidence="2">Uncharacterized protein</fullName>
    </submittedName>
</protein>
<dbReference type="AlphaFoldDB" id="A0A812CLZ4"/>
<gene>
    <name evidence="2" type="ORF">SPHA_37244</name>
</gene>
<organism evidence="2 3">
    <name type="scientific">Acanthosepion pharaonis</name>
    <name type="common">Pharaoh cuttlefish</name>
    <name type="synonym">Sepia pharaonis</name>
    <dbReference type="NCBI Taxonomy" id="158019"/>
    <lineage>
        <taxon>Eukaryota</taxon>
        <taxon>Metazoa</taxon>
        <taxon>Spiralia</taxon>
        <taxon>Lophotrochozoa</taxon>
        <taxon>Mollusca</taxon>
        <taxon>Cephalopoda</taxon>
        <taxon>Coleoidea</taxon>
        <taxon>Decapodiformes</taxon>
        <taxon>Sepiida</taxon>
        <taxon>Sepiina</taxon>
        <taxon>Sepiidae</taxon>
        <taxon>Acanthosepion</taxon>
    </lineage>
</organism>
<evidence type="ECO:0000256" key="1">
    <source>
        <dbReference type="SAM" id="Phobius"/>
    </source>
</evidence>
<feature type="transmembrane region" description="Helical" evidence="1">
    <location>
        <begin position="136"/>
        <end position="158"/>
    </location>
</feature>
<feature type="transmembrane region" description="Helical" evidence="1">
    <location>
        <begin position="164"/>
        <end position="189"/>
    </location>
</feature>
<evidence type="ECO:0000313" key="3">
    <source>
        <dbReference type="Proteomes" id="UP000597762"/>
    </source>
</evidence>
<keyword evidence="1" id="KW-0472">Membrane</keyword>
<feature type="transmembrane region" description="Helical" evidence="1">
    <location>
        <begin position="105"/>
        <end position="129"/>
    </location>
</feature>
<feature type="transmembrane region" description="Helical" evidence="1">
    <location>
        <begin position="63"/>
        <end position="85"/>
    </location>
</feature>
<reference evidence="2" key="1">
    <citation type="submission" date="2021-01" db="EMBL/GenBank/DDBJ databases">
        <authorList>
            <person name="Li R."/>
            <person name="Bekaert M."/>
        </authorList>
    </citation>
    <scope>NUCLEOTIDE SEQUENCE</scope>
    <source>
        <strain evidence="2">Farmed</strain>
    </source>
</reference>
<keyword evidence="3" id="KW-1185">Reference proteome</keyword>
<evidence type="ECO:0000313" key="2">
    <source>
        <dbReference type="EMBL" id="CAE1271503.1"/>
    </source>
</evidence>
<comment type="caution">
    <text evidence="2">The sequence shown here is derived from an EMBL/GenBank/DDBJ whole genome shotgun (WGS) entry which is preliminary data.</text>
</comment>
<keyword evidence="1" id="KW-0812">Transmembrane</keyword>
<dbReference type="EMBL" id="CAHIKZ030001658">
    <property type="protein sequence ID" value="CAE1271503.1"/>
    <property type="molecule type" value="Genomic_DNA"/>
</dbReference>